<accession>A0A098EBB8</accession>
<sequence length="116" mass="12894">MDITNLRNKLINSLAGKISEKVSEKIVGEDNRNVTNALIELTIKVKANFINNANSLSVCFPVPIEDNEHRISEYKILGCEGESRKCKIEDELAILNFGKKYNKGDKESCSTGCKGM</sequence>
<reference evidence="1" key="1">
    <citation type="submission" date="2014-09" db="EMBL/GenBank/DDBJ databases">
        <authorList>
            <person name="Probst J Alexander"/>
        </authorList>
    </citation>
    <scope>NUCLEOTIDE SEQUENCE</scope>
</reference>
<dbReference type="EMBL" id="CCXY01000198">
    <property type="protein sequence ID" value="CEG12821.1"/>
    <property type="molecule type" value="Genomic_DNA"/>
</dbReference>
<name>A0A098EBB8_9ZZZZ</name>
<gene>
    <name evidence="1" type="ORF">MSIBF_A2770002</name>
</gene>
<dbReference type="AlphaFoldDB" id="A0A098EBB8"/>
<proteinExistence type="predicted"/>
<organism evidence="1">
    <name type="scientific">groundwater metagenome</name>
    <dbReference type="NCBI Taxonomy" id="717931"/>
    <lineage>
        <taxon>unclassified sequences</taxon>
        <taxon>metagenomes</taxon>
        <taxon>ecological metagenomes</taxon>
    </lineage>
</organism>
<protein>
    <submittedName>
        <fullName evidence="1">Uncharacterized protein</fullName>
    </submittedName>
</protein>
<evidence type="ECO:0000313" key="1">
    <source>
        <dbReference type="EMBL" id="CEG12821.1"/>
    </source>
</evidence>